<comment type="caution">
    <text evidence="1">The sequence shown here is derived from an EMBL/GenBank/DDBJ whole genome shotgun (WGS) entry which is preliminary data.</text>
</comment>
<dbReference type="Proteomes" id="UP000297299">
    <property type="component" value="Unassembled WGS sequence"/>
</dbReference>
<evidence type="ECO:0000313" key="2">
    <source>
        <dbReference type="Proteomes" id="UP000297299"/>
    </source>
</evidence>
<proteinExistence type="predicted"/>
<dbReference type="EMBL" id="PHWZ01000066">
    <property type="protein sequence ID" value="TEY75050.1"/>
    <property type="molecule type" value="Genomic_DNA"/>
</dbReference>
<sequence>MDPTNKLTAKRYKKLSGQALADELQKRRSKRCRALQRRWTPRLSLRQEITWRRFPSREEHEAPFAFDLFAQPPTELRIKIWKLGFRGRTIEICVDFDHLGGYDEEVRVDVPQRPDRIVACHTITQNPITLFTPLLFNPSVRDT</sequence>
<dbReference type="AlphaFoldDB" id="A0A4Y8DBU0"/>
<protein>
    <submittedName>
        <fullName evidence="1">Uncharacterized protein</fullName>
    </submittedName>
</protein>
<organism evidence="1 2">
    <name type="scientific">Botryotinia calthae</name>
    <dbReference type="NCBI Taxonomy" id="38488"/>
    <lineage>
        <taxon>Eukaryota</taxon>
        <taxon>Fungi</taxon>
        <taxon>Dikarya</taxon>
        <taxon>Ascomycota</taxon>
        <taxon>Pezizomycotina</taxon>
        <taxon>Leotiomycetes</taxon>
        <taxon>Helotiales</taxon>
        <taxon>Sclerotiniaceae</taxon>
        <taxon>Botryotinia</taxon>
    </lineage>
</organism>
<dbReference type="OrthoDB" id="3530648at2759"/>
<reference evidence="1 2" key="1">
    <citation type="submission" date="2017-11" db="EMBL/GenBank/DDBJ databases">
        <title>Comparative genomics of Botrytis spp.</title>
        <authorList>
            <person name="Valero-Jimenez C.A."/>
            <person name="Tapia P."/>
            <person name="Veloso J."/>
            <person name="Silva-Moreno E."/>
            <person name="Staats M."/>
            <person name="Valdes J.H."/>
            <person name="Van Kan J.A.L."/>
        </authorList>
    </citation>
    <scope>NUCLEOTIDE SEQUENCE [LARGE SCALE GENOMIC DNA]</scope>
    <source>
        <strain evidence="1 2">MUCL2830</strain>
    </source>
</reference>
<evidence type="ECO:0000313" key="1">
    <source>
        <dbReference type="EMBL" id="TEY75050.1"/>
    </source>
</evidence>
<accession>A0A4Y8DBU0</accession>
<gene>
    <name evidence="1" type="ORF">BOTCAL_0066g00270</name>
</gene>
<keyword evidence="2" id="KW-1185">Reference proteome</keyword>
<name>A0A4Y8DBU0_9HELO</name>